<accession>A0A1A6AN18</accession>
<reference evidence="1 2" key="1">
    <citation type="journal article" date="2012" name="Front. Microbiol.">
        <title>Draft Genome Sequence of the Virulent Strain 01-B526 of the Fish Pathogen Aeromonas salmonicida.</title>
        <authorList>
            <person name="Charette S.J."/>
            <person name="Brochu F."/>
            <person name="Boyle B."/>
            <person name="Filion G."/>
            <person name="Tanaka K.H."/>
            <person name="Derome N."/>
        </authorList>
    </citation>
    <scope>NUCLEOTIDE SEQUENCE [LARGE SCALE GENOMIC DNA]</scope>
    <source>
        <strain evidence="1 2">P11</strain>
    </source>
</reference>
<dbReference type="PANTHER" id="PTHR30032:SF8">
    <property type="entry name" value="GERMINATION-SPECIFIC N-ACETYLMURAMOYL-L-ALANINE AMIDASE"/>
    <property type="match status" value="1"/>
</dbReference>
<keyword evidence="2" id="KW-1185">Reference proteome</keyword>
<evidence type="ECO:0000313" key="2">
    <source>
        <dbReference type="Proteomes" id="UP000093954"/>
    </source>
</evidence>
<dbReference type="PANTHER" id="PTHR30032">
    <property type="entry name" value="N-ACETYLMURAMOYL-L-ALANINE AMIDASE-RELATED"/>
    <property type="match status" value="1"/>
</dbReference>
<dbReference type="Gene3D" id="3.40.50.12090">
    <property type="match status" value="1"/>
</dbReference>
<dbReference type="Gene3D" id="3.10.450.420">
    <property type="match status" value="1"/>
</dbReference>
<dbReference type="InterPro" id="IPR007253">
    <property type="entry name" value="Cell_wall-bd_2"/>
</dbReference>
<dbReference type="InterPro" id="IPR051922">
    <property type="entry name" value="Bact_Sporulation_Assoc"/>
</dbReference>
<gene>
    <name evidence="1" type="primary">lytC_16</name>
    <name evidence="1" type="ORF">CLRAG_29850</name>
</gene>
<protein>
    <submittedName>
        <fullName evidence="1">N-acetylmuramoyl-L-alanine amidase LytC</fullName>
        <ecNumber evidence="1">3.5.1.28</ecNumber>
    </submittedName>
</protein>
<dbReference type="Pfam" id="PF16800">
    <property type="entry name" value="Endopep_inhib"/>
    <property type="match status" value="1"/>
</dbReference>
<comment type="caution">
    <text evidence="1">The sequence shown here is derived from an EMBL/GenBank/DDBJ whole genome shotgun (WGS) entry which is preliminary data.</text>
</comment>
<dbReference type="Proteomes" id="UP000093954">
    <property type="component" value="Unassembled WGS sequence"/>
</dbReference>
<proteinExistence type="predicted"/>
<evidence type="ECO:0000313" key="1">
    <source>
        <dbReference type="EMBL" id="OBR91418.1"/>
    </source>
</evidence>
<dbReference type="GO" id="GO:0008745">
    <property type="term" value="F:N-acetylmuramoyl-L-alanine amidase activity"/>
    <property type="evidence" value="ECO:0007669"/>
    <property type="project" value="UniProtKB-EC"/>
</dbReference>
<dbReference type="InterPro" id="IPR053749">
    <property type="entry name" value="TA_system-associated_sf"/>
</dbReference>
<dbReference type="EC" id="3.5.1.28" evidence="1"/>
<organism evidence="1 2">
    <name type="scientific">Clostridium ragsdalei P11</name>
    <dbReference type="NCBI Taxonomy" id="1353534"/>
    <lineage>
        <taxon>Bacteria</taxon>
        <taxon>Bacillati</taxon>
        <taxon>Bacillota</taxon>
        <taxon>Clostridia</taxon>
        <taxon>Eubacteriales</taxon>
        <taxon>Clostridiaceae</taxon>
        <taxon>Clostridium</taxon>
    </lineage>
</organism>
<dbReference type="InterPro" id="IPR031841">
    <property type="entry name" value="Endopep_inhib"/>
</dbReference>
<dbReference type="RefSeq" id="WP_065079114.1">
    <property type="nucleotide sequence ID" value="NZ_LROS01000038.1"/>
</dbReference>
<keyword evidence="1" id="KW-0378">Hydrolase</keyword>
<dbReference type="AlphaFoldDB" id="A0A1A6AN18"/>
<dbReference type="Pfam" id="PF04122">
    <property type="entry name" value="CW_binding_2"/>
    <property type="match status" value="3"/>
</dbReference>
<name>A0A1A6AN18_9CLOT</name>
<sequence length="489" mass="53420">MKNVKLITIAFLTFLIAVSPCSILQPNKVKAASSQIEDITRMGGANRFETSVKIAKQGWAHSDNVVLADAQGNDAFADAISGTSLAYYLDCPILLTNTNDTPNVVKDEISQLKAKNIYILGGTGVISNSQEENLKSNGYNVTRIAGSSRFDTACKAADILNSKSKIEKVYIAPADKFQYPLISAPYAARENGVVLFTSGNDINEITKNEILKLGVKDVSIVGSYNIVSYDAEAQLESLGINCFRMHGTTPQGIASDFINVNGNNSNGISIASGKMFPDALSGSVLTAKNNYNILLVDDGLSYTLNNNVKHAFIFGGTGAVSDNLGNYIKSAEDSKDISNAEIYQLYADARVSMEDIMFSIDNKEESNRVIMQDNNDEYVPVPEQYNSMDKVRDILSNYYTKGYLPTIMGYFKLLTNIDGQAVAPIGNVGISFYDTKKVLTNRQNINSNTIKANYNEYGAETGVFMDNITVTLSFENNSWKVSNIQYSDN</sequence>
<dbReference type="EMBL" id="LROS01000038">
    <property type="protein sequence ID" value="OBR91418.1"/>
    <property type="molecule type" value="Genomic_DNA"/>
</dbReference>
<dbReference type="PATRIC" id="fig|1353534.3.peg.3031"/>